<feature type="binding site" evidence="14">
    <location>
        <position position="168"/>
    </location>
    <ligand>
        <name>L-threonine</name>
        <dbReference type="ChEBI" id="CHEBI:57926"/>
    </ligand>
</feature>
<evidence type="ECO:0000256" key="6">
    <source>
        <dbReference type="ARBA" id="ARBA00022679"/>
    </source>
</evidence>
<dbReference type="PROSITE" id="PS51163">
    <property type="entry name" value="YRDC"/>
    <property type="match status" value="1"/>
</dbReference>
<evidence type="ECO:0000256" key="4">
    <source>
        <dbReference type="ARBA" id="ARBA00015492"/>
    </source>
</evidence>
<evidence type="ECO:0000259" key="16">
    <source>
        <dbReference type="PROSITE" id="PS51163"/>
    </source>
</evidence>
<evidence type="ECO:0000256" key="11">
    <source>
        <dbReference type="ARBA" id="ARBA00029774"/>
    </source>
</evidence>
<name>Q2W0V9_PARM1</name>
<dbReference type="Pfam" id="PF03481">
    <property type="entry name" value="Sua5_C"/>
    <property type="match status" value="1"/>
</dbReference>
<comment type="similarity">
    <text evidence="2 13">Belongs to the SUA5 family.</text>
</comment>
<evidence type="ECO:0000313" key="17">
    <source>
        <dbReference type="EMBL" id="BAE52516.1"/>
    </source>
</evidence>
<evidence type="ECO:0000256" key="2">
    <source>
        <dbReference type="ARBA" id="ARBA00007663"/>
    </source>
</evidence>
<dbReference type="Proteomes" id="UP000007058">
    <property type="component" value="Chromosome"/>
</dbReference>
<feature type="binding site" evidence="14">
    <location>
        <position position="113"/>
    </location>
    <ligand>
        <name>L-threonine</name>
        <dbReference type="ChEBI" id="CHEBI:57926"/>
    </ligand>
</feature>
<dbReference type="FunFam" id="3.90.870.10:FF:000009">
    <property type="entry name" value="Threonylcarbamoyl-AMP synthase, putative"/>
    <property type="match status" value="1"/>
</dbReference>
<accession>Q2W0V9</accession>
<comment type="function">
    <text evidence="13">Required for the formation of a threonylcarbamoyl group on adenosine at position 37 (t(6)A37) in tRNAs that read codons beginning with adenine.</text>
</comment>
<evidence type="ECO:0000256" key="1">
    <source>
        <dbReference type="ARBA" id="ARBA00004496"/>
    </source>
</evidence>
<feature type="binding site" evidence="14">
    <location>
        <position position="198"/>
    </location>
    <ligand>
        <name>ATP</name>
        <dbReference type="ChEBI" id="CHEBI:30616"/>
    </ligand>
</feature>
<evidence type="ECO:0000256" key="5">
    <source>
        <dbReference type="ARBA" id="ARBA00022490"/>
    </source>
</evidence>
<feature type="binding site" evidence="14">
    <location>
        <position position="242"/>
    </location>
    <ligand>
        <name>ATP</name>
        <dbReference type="ChEBI" id="CHEBI:30616"/>
    </ligand>
</feature>
<evidence type="ECO:0000256" key="3">
    <source>
        <dbReference type="ARBA" id="ARBA00012584"/>
    </source>
</evidence>
<dbReference type="InterPro" id="IPR050156">
    <property type="entry name" value="TC-AMP_synthase_SUA5"/>
</dbReference>
<keyword evidence="18" id="KW-1185">Reference proteome</keyword>
<dbReference type="Gene3D" id="3.40.50.11030">
    <property type="entry name" value="Threonylcarbamoyl-AMP synthase, C-terminal domain"/>
    <property type="match status" value="1"/>
</dbReference>
<dbReference type="KEGG" id="mag:amb3712"/>
<dbReference type="PANTHER" id="PTHR17490">
    <property type="entry name" value="SUA5"/>
    <property type="match status" value="1"/>
</dbReference>
<dbReference type="InterPro" id="IPR006070">
    <property type="entry name" value="Sua5-like_dom"/>
</dbReference>
<dbReference type="HOGENOM" id="CLU_031397_0_2_5"/>
<dbReference type="STRING" id="342108.amb3712"/>
<sequence length="368" mass="37724">MPPLGKALRPGPPLRPRSLHPGAVHGGGAVGPPFSAGAGMDYGPGMSTHAPVSILAADPAAIARAGRVLAEGGLVAFPTETVYGLGGDATSDAAVAAIFKAKGRPSFNPLIAHVSSLEQAAALVELGADAHLLAERFWPGPLTLVLRRRADSPVSLLASAGLDSVAVRMPDHPVALALIKAAGRPLAAPSANRSGRVSPTRAEHVAQCLEGRIAMVLDGGPCRVGVESTVLDLSEEPPTLLRPGGITADELEAALGRPIRRALETPDAPRSPGQLESHYAPALPVRLNATGAEPGEALLGFGPAPDCVLNLSPKGDLSEAAAHLFAMLRALDRPDYRGIAVMPIPGRGLGLAINDRLKRAAAPRDTQK</sequence>
<dbReference type="GO" id="GO:0003725">
    <property type="term" value="F:double-stranded RNA binding"/>
    <property type="evidence" value="ECO:0007669"/>
    <property type="project" value="UniProtKB-UniRule"/>
</dbReference>
<feature type="binding site" evidence="14">
    <location>
        <position position="108"/>
    </location>
    <ligand>
        <name>ATP</name>
        <dbReference type="ChEBI" id="CHEBI:30616"/>
    </ligand>
</feature>
<evidence type="ECO:0000256" key="8">
    <source>
        <dbReference type="ARBA" id="ARBA00022695"/>
    </source>
</evidence>
<evidence type="ECO:0000256" key="9">
    <source>
        <dbReference type="ARBA" id="ARBA00022741"/>
    </source>
</evidence>
<protein>
    <recommendedName>
        <fullName evidence="4 13">Threonylcarbamoyl-AMP synthase</fullName>
        <shortName evidence="13">TC-AMP synthase</shortName>
        <ecNumber evidence="3 13">2.7.7.87</ecNumber>
    </recommendedName>
    <alternativeName>
        <fullName evidence="11 13">L-threonylcarbamoyladenylate synthase</fullName>
    </alternativeName>
</protein>
<organism evidence="17 18">
    <name type="scientific">Paramagnetospirillum magneticum (strain ATCC 700264 / AMB-1)</name>
    <name type="common">Magnetospirillum magneticum</name>
    <dbReference type="NCBI Taxonomy" id="342108"/>
    <lineage>
        <taxon>Bacteria</taxon>
        <taxon>Pseudomonadati</taxon>
        <taxon>Pseudomonadota</taxon>
        <taxon>Alphaproteobacteria</taxon>
        <taxon>Rhodospirillales</taxon>
        <taxon>Magnetospirillaceae</taxon>
        <taxon>Paramagnetospirillum</taxon>
    </lineage>
</organism>
<feature type="region of interest" description="Disordered" evidence="15">
    <location>
        <begin position="1"/>
        <end position="27"/>
    </location>
</feature>
<evidence type="ECO:0000256" key="14">
    <source>
        <dbReference type="PIRSR" id="PIRSR004930-1"/>
    </source>
</evidence>
<dbReference type="Gene3D" id="3.90.870.10">
    <property type="entry name" value="DHBP synthase"/>
    <property type="match status" value="1"/>
</dbReference>
<dbReference type="InterPro" id="IPR038385">
    <property type="entry name" value="Sua5/YwlC_C"/>
</dbReference>
<dbReference type="Pfam" id="PF01300">
    <property type="entry name" value="Sua5_yciO_yrdC"/>
    <property type="match status" value="1"/>
</dbReference>
<dbReference type="EMBL" id="AP007255">
    <property type="protein sequence ID" value="BAE52516.1"/>
    <property type="molecule type" value="Genomic_DNA"/>
</dbReference>
<evidence type="ECO:0000256" key="7">
    <source>
        <dbReference type="ARBA" id="ARBA00022694"/>
    </source>
</evidence>
<dbReference type="InterPro" id="IPR017945">
    <property type="entry name" value="DHBP_synth_RibB-like_a/b_dom"/>
</dbReference>
<feature type="binding site" evidence="14">
    <location>
        <position position="188"/>
    </location>
    <ligand>
        <name>L-threonine</name>
        <dbReference type="ChEBI" id="CHEBI:57926"/>
    </ligand>
</feature>
<dbReference type="EC" id="2.7.7.87" evidence="3 13"/>
<comment type="catalytic activity">
    <reaction evidence="12 13">
        <text>L-threonine + hydrogencarbonate + ATP = L-threonylcarbamoyladenylate + diphosphate + H2O</text>
        <dbReference type="Rhea" id="RHEA:36407"/>
        <dbReference type="ChEBI" id="CHEBI:15377"/>
        <dbReference type="ChEBI" id="CHEBI:17544"/>
        <dbReference type="ChEBI" id="CHEBI:30616"/>
        <dbReference type="ChEBI" id="CHEBI:33019"/>
        <dbReference type="ChEBI" id="CHEBI:57926"/>
        <dbReference type="ChEBI" id="CHEBI:73682"/>
        <dbReference type="EC" id="2.7.7.87"/>
    </reaction>
</comment>
<dbReference type="GO" id="GO:0000049">
    <property type="term" value="F:tRNA binding"/>
    <property type="evidence" value="ECO:0007669"/>
    <property type="project" value="TreeGrafter"/>
</dbReference>
<keyword evidence="6 13" id="KW-0808">Transferase</keyword>
<evidence type="ECO:0000256" key="12">
    <source>
        <dbReference type="ARBA" id="ARBA00048366"/>
    </source>
</evidence>
<comment type="subcellular location">
    <subcellularLocation>
        <location evidence="1 13">Cytoplasm</location>
    </subcellularLocation>
</comment>
<dbReference type="PANTHER" id="PTHR17490:SF16">
    <property type="entry name" value="THREONYLCARBAMOYL-AMP SYNTHASE"/>
    <property type="match status" value="1"/>
</dbReference>
<dbReference type="InterPro" id="IPR005145">
    <property type="entry name" value="Sua5_C"/>
</dbReference>
<feature type="binding site" evidence="14">
    <location>
        <position position="81"/>
    </location>
    <ligand>
        <name>L-threonine</name>
        <dbReference type="ChEBI" id="CHEBI:57926"/>
    </ligand>
</feature>
<proteinExistence type="inferred from homology"/>
<feature type="domain" description="YrdC-like" evidence="16">
    <location>
        <begin position="59"/>
        <end position="246"/>
    </location>
</feature>
<dbReference type="GO" id="GO:0005737">
    <property type="term" value="C:cytoplasm"/>
    <property type="evidence" value="ECO:0007669"/>
    <property type="project" value="UniProtKB-SubCell"/>
</dbReference>
<keyword evidence="9 13" id="KW-0547">Nucleotide-binding</keyword>
<dbReference type="GO" id="GO:0005524">
    <property type="term" value="F:ATP binding"/>
    <property type="evidence" value="ECO:0007669"/>
    <property type="project" value="UniProtKB-UniRule"/>
</dbReference>
<dbReference type="GO" id="GO:0061710">
    <property type="term" value="F:L-threonylcarbamoyladenylate synthase"/>
    <property type="evidence" value="ECO:0007669"/>
    <property type="project" value="UniProtKB-EC"/>
</dbReference>
<dbReference type="PIRSF" id="PIRSF004930">
    <property type="entry name" value="Tln_factor_SUA5"/>
    <property type="match status" value="1"/>
</dbReference>
<evidence type="ECO:0000256" key="10">
    <source>
        <dbReference type="ARBA" id="ARBA00022840"/>
    </source>
</evidence>
<dbReference type="InterPro" id="IPR010923">
    <property type="entry name" value="T(6)A37_SUA5"/>
</dbReference>
<dbReference type="GO" id="GO:0006450">
    <property type="term" value="P:regulation of translational fidelity"/>
    <property type="evidence" value="ECO:0007669"/>
    <property type="project" value="TreeGrafter"/>
</dbReference>
<feature type="binding site" evidence="14">
    <location>
        <position position="279"/>
    </location>
    <ligand>
        <name>ATP</name>
        <dbReference type="ChEBI" id="CHEBI:30616"/>
    </ligand>
</feature>
<keyword evidence="5 13" id="KW-0963">Cytoplasm</keyword>
<keyword evidence="7 13" id="KW-0819">tRNA processing</keyword>
<dbReference type="SUPFAM" id="SSF55821">
    <property type="entry name" value="YrdC/RibB"/>
    <property type="match status" value="1"/>
</dbReference>
<reference evidence="17 18" key="1">
    <citation type="journal article" date="2005" name="DNA Res.">
        <title>Complete genome sequence of the facultative anaerobic magnetotactic bacterium Magnetospirillum sp. strain AMB-1.</title>
        <authorList>
            <person name="Matsunaga T."/>
            <person name="Okamura Y."/>
            <person name="Fukuda Y."/>
            <person name="Wahyudi A.T."/>
            <person name="Murase Y."/>
            <person name="Takeyama H."/>
        </authorList>
    </citation>
    <scope>NUCLEOTIDE SEQUENCE [LARGE SCALE GENOMIC DNA]</scope>
    <source>
        <strain evidence="18">ATCC 700264 / AMB-1</strain>
    </source>
</reference>
<feature type="binding site" evidence="14">
    <location>
        <position position="190"/>
    </location>
    <ligand>
        <name>ATP</name>
        <dbReference type="ChEBI" id="CHEBI:30616"/>
    </ligand>
</feature>
<keyword evidence="10 13" id="KW-0067">ATP-binding</keyword>
<feature type="binding site" evidence="14">
    <location>
        <position position="228"/>
    </location>
    <ligand>
        <name>L-threonine</name>
        <dbReference type="ChEBI" id="CHEBI:57926"/>
    </ligand>
</feature>
<evidence type="ECO:0000256" key="15">
    <source>
        <dbReference type="SAM" id="MobiDB-lite"/>
    </source>
</evidence>
<evidence type="ECO:0000313" key="18">
    <source>
        <dbReference type="Proteomes" id="UP000007058"/>
    </source>
</evidence>
<evidence type="ECO:0000256" key="13">
    <source>
        <dbReference type="PIRNR" id="PIRNR004930"/>
    </source>
</evidence>
<dbReference type="AlphaFoldDB" id="Q2W0V9"/>
<dbReference type="GO" id="GO:0008033">
    <property type="term" value="P:tRNA processing"/>
    <property type="evidence" value="ECO:0007669"/>
    <property type="project" value="UniProtKB-KW"/>
</dbReference>
<gene>
    <name evidence="17" type="ordered locus">amb3712</name>
</gene>
<dbReference type="NCBIfam" id="TIGR00057">
    <property type="entry name" value="L-threonylcarbamoyladenylate synthase"/>
    <property type="match status" value="1"/>
</dbReference>
<keyword evidence="8 13" id="KW-0548">Nucleotidyltransferase</keyword>
<feature type="binding site" evidence="14">
    <location>
        <position position="104"/>
    </location>
    <ligand>
        <name>ATP</name>
        <dbReference type="ChEBI" id="CHEBI:30616"/>
    </ligand>
</feature>